<accession>A0A7L0JWG3</accession>
<sequence length="229" mass="25637">IYSVAGNMTPLGDFRAASLDSFADEDDYDDVSVSESDRGHKPPESDEDLRSQRSKGGTGSTHLLPLHHLDSSLLSTGDPEPGRGQGHKRTSVAILYVLVALSFVAWVLLLALVLVKHMEITAELKLLKSNYSESQVNMLQELSKSRQEQMRMSSGMRRYYKDLQDIAELICKALPHNECLVGWKIFERSCYFFSTERMSWSDAKETCIDQGAHLVIVNSELEQVSQPLA</sequence>
<evidence type="ECO:0000256" key="2">
    <source>
        <dbReference type="SAM" id="Phobius"/>
    </source>
</evidence>
<comment type="caution">
    <text evidence="3">The sequence shown here is derived from an EMBL/GenBank/DDBJ whole genome shotgun (WGS) entry which is preliminary data.</text>
</comment>
<feature type="compositionally biased region" description="Basic and acidic residues" evidence="1">
    <location>
        <begin position="35"/>
        <end position="51"/>
    </location>
</feature>
<dbReference type="Gene3D" id="3.10.100.10">
    <property type="entry name" value="Mannose-Binding Protein A, subunit A"/>
    <property type="match status" value="1"/>
</dbReference>
<dbReference type="EMBL" id="VXAL01006261">
    <property type="protein sequence ID" value="NXK48022.1"/>
    <property type="molecule type" value="Genomic_DNA"/>
</dbReference>
<feature type="transmembrane region" description="Helical" evidence="2">
    <location>
        <begin position="93"/>
        <end position="115"/>
    </location>
</feature>
<proteinExistence type="predicted"/>
<dbReference type="InterPro" id="IPR016187">
    <property type="entry name" value="CTDL_fold"/>
</dbReference>
<evidence type="ECO:0000256" key="1">
    <source>
        <dbReference type="SAM" id="MobiDB-lite"/>
    </source>
</evidence>
<dbReference type="Proteomes" id="UP000537522">
    <property type="component" value="Unassembled WGS sequence"/>
</dbReference>
<keyword evidence="2" id="KW-1133">Transmembrane helix</keyword>
<dbReference type="InterPro" id="IPR016186">
    <property type="entry name" value="C-type_lectin-like/link_sf"/>
</dbReference>
<dbReference type="InterPro" id="IPR050828">
    <property type="entry name" value="C-type_lectin/matrix_domain"/>
</dbReference>
<evidence type="ECO:0000313" key="3">
    <source>
        <dbReference type="EMBL" id="NXK48022.1"/>
    </source>
</evidence>
<keyword evidence="2" id="KW-0812">Transmembrane</keyword>
<keyword evidence="4" id="KW-1185">Reference proteome</keyword>
<gene>
    <name evidence="3" type="primary">Clec17a_0</name>
    <name evidence="3" type="ORF">CHATOR_R02604</name>
</gene>
<feature type="non-terminal residue" evidence="3">
    <location>
        <position position="1"/>
    </location>
</feature>
<feature type="region of interest" description="Disordered" evidence="1">
    <location>
        <begin position="27"/>
        <end position="64"/>
    </location>
</feature>
<reference evidence="3 4" key="1">
    <citation type="submission" date="2019-09" db="EMBL/GenBank/DDBJ databases">
        <title>Bird 10,000 Genomes (B10K) Project - Family phase.</title>
        <authorList>
            <person name="Zhang G."/>
        </authorList>
    </citation>
    <scope>NUCLEOTIDE SEQUENCE [LARGE SCALE GENOMIC DNA]</scope>
    <source>
        <strain evidence="3">B10K-DU-011-36</strain>
        <tissue evidence="3">Muscle</tissue>
    </source>
</reference>
<organism evidence="3 4">
    <name type="scientific">Chauna torquata</name>
    <name type="common">Southern screamer</name>
    <dbReference type="NCBI Taxonomy" id="30388"/>
    <lineage>
        <taxon>Eukaryota</taxon>
        <taxon>Metazoa</taxon>
        <taxon>Chordata</taxon>
        <taxon>Craniata</taxon>
        <taxon>Vertebrata</taxon>
        <taxon>Euteleostomi</taxon>
        <taxon>Archelosauria</taxon>
        <taxon>Archosauria</taxon>
        <taxon>Dinosauria</taxon>
        <taxon>Saurischia</taxon>
        <taxon>Theropoda</taxon>
        <taxon>Coelurosauria</taxon>
        <taxon>Aves</taxon>
        <taxon>Neognathae</taxon>
        <taxon>Galloanserae</taxon>
        <taxon>Anseriformes</taxon>
        <taxon>Anhimidae</taxon>
        <taxon>Chauna</taxon>
    </lineage>
</organism>
<dbReference type="SUPFAM" id="SSF56436">
    <property type="entry name" value="C-type lectin-like"/>
    <property type="match status" value="1"/>
</dbReference>
<name>A0A7L0JWG3_CHATO</name>
<dbReference type="AlphaFoldDB" id="A0A7L0JWG3"/>
<evidence type="ECO:0000313" key="4">
    <source>
        <dbReference type="Proteomes" id="UP000537522"/>
    </source>
</evidence>
<feature type="non-terminal residue" evidence="3">
    <location>
        <position position="229"/>
    </location>
</feature>
<dbReference type="PANTHER" id="PTHR45710">
    <property type="entry name" value="C-TYPE LECTIN DOMAIN-CONTAINING PROTEIN 180"/>
    <property type="match status" value="1"/>
</dbReference>
<dbReference type="PANTHER" id="PTHR45710:SF26">
    <property type="entry name" value="RH26557P"/>
    <property type="match status" value="1"/>
</dbReference>
<protein>
    <submittedName>
        <fullName evidence="3">CL17A protein</fullName>
    </submittedName>
</protein>
<keyword evidence="2" id="KW-0472">Membrane</keyword>